<evidence type="ECO:0008006" key="9">
    <source>
        <dbReference type="Google" id="ProtNLM"/>
    </source>
</evidence>
<dbReference type="OrthoDB" id="976750at2"/>
<dbReference type="InterPro" id="IPR051906">
    <property type="entry name" value="TolC-like"/>
</dbReference>
<evidence type="ECO:0000256" key="6">
    <source>
        <dbReference type="SAM" id="SignalP"/>
    </source>
</evidence>
<dbReference type="Gene3D" id="1.20.1600.10">
    <property type="entry name" value="Outer membrane efflux proteins (OEP)"/>
    <property type="match status" value="1"/>
</dbReference>
<protein>
    <recommendedName>
        <fullName evidence="9">Outer membrane efflux protein</fullName>
    </recommendedName>
</protein>
<evidence type="ECO:0000256" key="4">
    <source>
        <dbReference type="ARBA" id="ARBA00023136"/>
    </source>
</evidence>
<dbReference type="EMBL" id="LRQG01000263">
    <property type="protein sequence ID" value="KXA31972.1"/>
    <property type="molecule type" value="Genomic_DNA"/>
</dbReference>
<evidence type="ECO:0000313" key="8">
    <source>
        <dbReference type="Proteomes" id="UP000070533"/>
    </source>
</evidence>
<comment type="caution">
    <text evidence="7">The sequence shown here is derived from an EMBL/GenBank/DDBJ whole genome shotgun (WGS) entry which is preliminary data.</text>
</comment>
<proteinExistence type="predicted"/>
<evidence type="ECO:0000256" key="1">
    <source>
        <dbReference type="ARBA" id="ARBA00004442"/>
    </source>
</evidence>
<sequence>MRKLLVTLLCTLPIGLMAQTRTLDECQQMAMQNYPLIKRHDLIARTANIDIDNIGKQWLPQVTVYAQATLQSDVVKLPDAMTDMLRQTGVQCDGLKREQYKIGVDVSQIIYDGGAIGRNKEVAARQKEVMTAENEVSLHAVRKRINELYFGVLLVNDLLRLNADRQSLLNVNEKQLEAMLKGGTAMECDYNSVRAERLNATQEATNLNIQKESLLQLLSAFIGEKVSEVQKPVMIDSPNDRNNRPEVRLAETQLQLIRAQENALHAGLMPKVSAFASGFYGYPGYNMYEDMMRRRMSLNGIIGLRVTWNIGSLYTNKNDKARLELQRKEASNRLETFLFNNHLDNMQQDAEIERYRKLMATDNEIISLREKVRRAYESKLRHGIIEVTSLLQELNKENGARIALSTHEIELLKHLYDQKWLLGQ</sequence>
<dbReference type="STRING" id="28128.HMPREF3226_02823"/>
<keyword evidence="6" id="KW-0732">Signal</keyword>
<accession>A0A133PSX4</accession>
<name>A0A133PSX4_9BACT</name>
<dbReference type="PANTHER" id="PTHR30026:SF20">
    <property type="entry name" value="OUTER MEMBRANE PROTEIN TOLC"/>
    <property type="match status" value="1"/>
</dbReference>
<keyword evidence="5" id="KW-0998">Cell outer membrane</keyword>
<evidence type="ECO:0000256" key="5">
    <source>
        <dbReference type="ARBA" id="ARBA00023237"/>
    </source>
</evidence>
<dbReference type="GO" id="GO:0015562">
    <property type="term" value="F:efflux transmembrane transporter activity"/>
    <property type="evidence" value="ECO:0007669"/>
    <property type="project" value="InterPro"/>
</dbReference>
<dbReference type="PATRIC" id="fig|28128.5.peg.2909"/>
<evidence type="ECO:0000313" key="7">
    <source>
        <dbReference type="EMBL" id="KXA31972.1"/>
    </source>
</evidence>
<dbReference type="Proteomes" id="UP000070533">
    <property type="component" value="Unassembled WGS sequence"/>
</dbReference>
<keyword evidence="3" id="KW-0812">Transmembrane</keyword>
<feature type="chain" id="PRO_5007458467" description="Outer membrane efflux protein" evidence="6">
    <location>
        <begin position="19"/>
        <end position="424"/>
    </location>
</feature>
<gene>
    <name evidence="7" type="ORF">HMPREF3226_02823</name>
</gene>
<evidence type="ECO:0000256" key="2">
    <source>
        <dbReference type="ARBA" id="ARBA00022452"/>
    </source>
</evidence>
<organism evidence="7 8">
    <name type="scientific">Prevotella corporis</name>
    <dbReference type="NCBI Taxonomy" id="28128"/>
    <lineage>
        <taxon>Bacteria</taxon>
        <taxon>Pseudomonadati</taxon>
        <taxon>Bacteroidota</taxon>
        <taxon>Bacteroidia</taxon>
        <taxon>Bacteroidales</taxon>
        <taxon>Prevotellaceae</taxon>
        <taxon>Prevotella</taxon>
    </lineage>
</organism>
<keyword evidence="2" id="KW-1134">Transmembrane beta strand</keyword>
<keyword evidence="4" id="KW-0472">Membrane</keyword>
<keyword evidence="8" id="KW-1185">Reference proteome</keyword>
<dbReference type="RefSeq" id="WP_060941451.1">
    <property type="nucleotide sequence ID" value="NZ_KQ957345.1"/>
</dbReference>
<dbReference type="eggNOG" id="COG1538">
    <property type="taxonomic scope" value="Bacteria"/>
</dbReference>
<feature type="signal peptide" evidence="6">
    <location>
        <begin position="1"/>
        <end position="18"/>
    </location>
</feature>
<dbReference type="PANTHER" id="PTHR30026">
    <property type="entry name" value="OUTER MEMBRANE PROTEIN TOLC"/>
    <property type="match status" value="1"/>
</dbReference>
<dbReference type="SUPFAM" id="SSF56954">
    <property type="entry name" value="Outer membrane efflux proteins (OEP)"/>
    <property type="match status" value="1"/>
</dbReference>
<dbReference type="GO" id="GO:0009279">
    <property type="term" value="C:cell outer membrane"/>
    <property type="evidence" value="ECO:0007669"/>
    <property type="project" value="UniProtKB-SubCell"/>
</dbReference>
<evidence type="ECO:0000256" key="3">
    <source>
        <dbReference type="ARBA" id="ARBA00022692"/>
    </source>
</evidence>
<dbReference type="AlphaFoldDB" id="A0A133PSX4"/>
<comment type="subcellular location">
    <subcellularLocation>
        <location evidence="1">Cell outer membrane</location>
    </subcellularLocation>
</comment>
<dbReference type="GO" id="GO:0015288">
    <property type="term" value="F:porin activity"/>
    <property type="evidence" value="ECO:0007669"/>
    <property type="project" value="TreeGrafter"/>
</dbReference>
<dbReference type="GO" id="GO:1990281">
    <property type="term" value="C:efflux pump complex"/>
    <property type="evidence" value="ECO:0007669"/>
    <property type="project" value="TreeGrafter"/>
</dbReference>
<reference evidence="8" key="1">
    <citation type="submission" date="2016-01" db="EMBL/GenBank/DDBJ databases">
        <authorList>
            <person name="Mitreva M."/>
            <person name="Pepin K.H."/>
            <person name="Mihindukulasuriya K.A."/>
            <person name="Fulton R."/>
            <person name="Fronick C."/>
            <person name="O'Laughlin M."/>
            <person name="Miner T."/>
            <person name="Herter B."/>
            <person name="Rosa B.A."/>
            <person name="Cordes M."/>
            <person name="Tomlinson C."/>
            <person name="Wollam A."/>
            <person name="Palsikar V.B."/>
            <person name="Mardis E.R."/>
            <person name="Wilson R.K."/>
        </authorList>
    </citation>
    <scope>NUCLEOTIDE SEQUENCE [LARGE SCALE GENOMIC DNA]</scope>
    <source>
        <strain evidence="8">MJR7716</strain>
    </source>
</reference>